<name>A0A3G8ZKW2_9FLAO</name>
<gene>
    <name evidence="1" type="ORF">EIB75_07825</name>
</gene>
<evidence type="ECO:0000313" key="1">
    <source>
        <dbReference type="EMBL" id="AZI55154.1"/>
    </source>
</evidence>
<accession>A0A3G8ZKW2</accession>
<dbReference type="RefSeq" id="WP_124986289.1">
    <property type="nucleotide sequence ID" value="NZ_CP034160.1"/>
</dbReference>
<proteinExistence type="predicted"/>
<sequence>MVDVIRFYVENVELSKDVKKKFGRFYSDEKFGNEFCYYKKPKNKSSQREAEDSEIEDGKKRDYDHFEIKFVKPKGKDQGKLWFEQNIRRNYFDRTRTTESEYDIAVSDLNYTDFVKEIEHWADEFGIDKDKFWKAKVTQVELGVTLHFKTSMLGVFSCFGSLKKMPRKHIYENFGVKFIGNNYQVSVYDKLERAFQRGEILKRIKTVKKNKVKEEAKKVKAHIRYEIKITTVSGILPDGLKNINSLNYIKENWNSIGDVLLKKFDDFTFVDVLSPGIEKEIIYQQFKKDKEDKGRRQNESVINDYLKYLGMEAVGMEEFRLHIYPLLKKKTRSIEEKYMSLYEKFREKSEPTYSELFKKVLTKRLKTLQNKE</sequence>
<evidence type="ECO:0000313" key="2">
    <source>
        <dbReference type="Proteomes" id="UP000272316"/>
    </source>
</evidence>
<protein>
    <submittedName>
        <fullName evidence="1">Uncharacterized protein</fullName>
    </submittedName>
</protein>
<dbReference type="Proteomes" id="UP000272316">
    <property type="component" value="Chromosome"/>
</dbReference>
<reference evidence="2" key="1">
    <citation type="submission" date="2018-11" db="EMBL/GenBank/DDBJ databases">
        <title>Proposal to divide the Flavobacteriaceae and reorganize its genera based on Amino Acid Identity values calculated from whole genome sequences.</title>
        <authorList>
            <person name="Nicholson A.C."/>
            <person name="Gulvik C.A."/>
            <person name="Whitney A.M."/>
            <person name="Sheth M."/>
            <person name="Batra D."/>
            <person name="Pryor J."/>
            <person name="Bernardet J.-F."/>
            <person name="Hugo C."/>
            <person name="Kampfer P."/>
            <person name="Newman J.D."/>
            <person name="McQuiston J.R."/>
        </authorList>
    </citation>
    <scope>NUCLEOTIDE SEQUENCE [LARGE SCALE GENOMIC DNA]</scope>
    <source>
        <strain evidence="2">H6466</strain>
    </source>
</reference>
<dbReference type="KEGG" id="eva:EIB75_07825"/>
<organism evidence="1 2">
    <name type="scientific">Epilithonimonas vandammei</name>
    <dbReference type="NCBI Taxonomy" id="2487072"/>
    <lineage>
        <taxon>Bacteria</taxon>
        <taxon>Pseudomonadati</taxon>
        <taxon>Bacteroidota</taxon>
        <taxon>Flavobacteriia</taxon>
        <taxon>Flavobacteriales</taxon>
        <taxon>Weeksellaceae</taxon>
        <taxon>Chryseobacterium group</taxon>
        <taxon>Epilithonimonas</taxon>
    </lineage>
</organism>
<dbReference type="AlphaFoldDB" id="A0A3G8ZKW2"/>
<dbReference type="EMBL" id="CP034160">
    <property type="protein sequence ID" value="AZI55154.1"/>
    <property type="molecule type" value="Genomic_DNA"/>
</dbReference>